<evidence type="ECO:0000256" key="1">
    <source>
        <dbReference type="SAM" id="MobiDB-lite"/>
    </source>
</evidence>
<proteinExistence type="predicted"/>
<feature type="transmembrane region" description="Helical" evidence="2">
    <location>
        <begin position="95"/>
        <end position="118"/>
    </location>
</feature>
<gene>
    <name evidence="3" type="ORF">DB88DRAFT_484515</name>
</gene>
<sequence length="158" mass="17322">MTAPKTPIKEDAFLLWCESWFTHPVYDFLEGSTWEDIAPWLRYAFLAMITSLTMAYLSREKGFTALGAPAKPLWLTSLLIALLSALSGIPKEVKSVMIVITCILVIPVLFLVGSAYVFSNSEQPSSQAKPEGPAPQPQAKQSEVTSGMAVVQDLQKTD</sequence>
<keyword evidence="2" id="KW-0812">Transmembrane</keyword>
<evidence type="ECO:0000313" key="4">
    <source>
        <dbReference type="Proteomes" id="UP001182556"/>
    </source>
</evidence>
<comment type="caution">
    <text evidence="3">The sequence shown here is derived from an EMBL/GenBank/DDBJ whole genome shotgun (WGS) entry which is preliminary data.</text>
</comment>
<accession>A0AAD9FSZ8</accession>
<evidence type="ECO:0000256" key="2">
    <source>
        <dbReference type="SAM" id="Phobius"/>
    </source>
</evidence>
<dbReference type="Proteomes" id="UP001182556">
    <property type="component" value="Unassembled WGS sequence"/>
</dbReference>
<feature type="region of interest" description="Disordered" evidence="1">
    <location>
        <begin position="121"/>
        <end position="158"/>
    </location>
</feature>
<feature type="transmembrane region" description="Helical" evidence="2">
    <location>
        <begin position="40"/>
        <end position="58"/>
    </location>
</feature>
<protein>
    <submittedName>
        <fullName evidence="3">Uncharacterized protein</fullName>
    </submittedName>
</protein>
<organism evidence="3 4">
    <name type="scientific">Papiliotrema laurentii</name>
    <name type="common">Cryptococcus laurentii</name>
    <dbReference type="NCBI Taxonomy" id="5418"/>
    <lineage>
        <taxon>Eukaryota</taxon>
        <taxon>Fungi</taxon>
        <taxon>Dikarya</taxon>
        <taxon>Basidiomycota</taxon>
        <taxon>Agaricomycotina</taxon>
        <taxon>Tremellomycetes</taxon>
        <taxon>Tremellales</taxon>
        <taxon>Rhynchogastremaceae</taxon>
        <taxon>Papiliotrema</taxon>
    </lineage>
</organism>
<dbReference type="EMBL" id="JAODAN010000003">
    <property type="protein sequence ID" value="KAK1925615.1"/>
    <property type="molecule type" value="Genomic_DNA"/>
</dbReference>
<evidence type="ECO:0000313" key="3">
    <source>
        <dbReference type="EMBL" id="KAK1925615.1"/>
    </source>
</evidence>
<feature type="transmembrane region" description="Helical" evidence="2">
    <location>
        <begin position="70"/>
        <end position="89"/>
    </location>
</feature>
<keyword evidence="2" id="KW-0472">Membrane</keyword>
<name>A0AAD9FSZ8_PAPLA</name>
<keyword evidence="4" id="KW-1185">Reference proteome</keyword>
<reference evidence="3" key="1">
    <citation type="submission" date="2023-02" db="EMBL/GenBank/DDBJ databases">
        <title>Identification and recombinant expression of a fungal hydrolase from Papiliotrema laurentii that hydrolyzes apple cutin and clears colloidal polyester polyurethane.</title>
        <authorList>
            <consortium name="DOE Joint Genome Institute"/>
            <person name="Roman V.A."/>
            <person name="Bojanowski C."/>
            <person name="Crable B.R."/>
            <person name="Wagner D.N."/>
            <person name="Hung C.S."/>
            <person name="Nadeau L.J."/>
            <person name="Schratz L."/>
            <person name="Haridas S."/>
            <person name="Pangilinan J."/>
            <person name="Lipzen A."/>
            <person name="Na H."/>
            <person name="Yan M."/>
            <person name="Ng V."/>
            <person name="Grigoriev I.V."/>
            <person name="Spatafora J.W."/>
            <person name="Barlow D."/>
            <person name="Biffinger J."/>
            <person name="Kelley-Loughnane N."/>
            <person name="Varaljay V.A."/>
            <person name="Crookes-Goodson W.J."/>
        </authorList>
    </citation>
    <scope>NUCLEOTIDE SEQUENCE</scope>
    <source>
        <strain evidence="3">5307AH</strain>
    </source>
</reference>
<dbReference type="AlphaFoldDB" id="A0AAD9FSZ8"/>
<keyword evidence="2" id="KW-1133">Transmembrane helix</keyword>